<evidence type="ECO:0000256" key="4">
    <source>
        <dbReference type="ARBA" id="ARBA00022660"/>
    </source>
</evidence>
<dbReference type="EMBL" id="JARVKF010000146">
    <property type="protein sequence ID" value="KAK9421943.1"/>
    <property type="molecule type" value="Genomic_DNA"/>
</dbReference>
<organism evidence="13 14">
    <name type="scientific">Seiridium unicorne</name>
    <dbReference type="NCBI Taxonomy" id="138068"/>
    <lineage>
        <taxon>Eukaryota</taxon>
        <taxon>Fungi</taxon>
        <taxon>Dikarya</taxon>
        <taxon>Ascomycota</taxon>
        <taxon>Pezizomycotina</taxon>
        <taxon>Sordariomycetes</taxon>
        <taxon>Xylariomycetidae</taxon>
        <taxon>Amphisphaeriales</taxon>
        <taxon>Sporocadaceae</taxon>
        <taxon>Seiridium</taxon>
    </lineage>
</organism>
<evidence type="ECO:0000256" key="7">
    <source>
        <dbReference type="ARBA" id="ARBA00022982"/>
    </source>
</evidence>
<keyword evidence="4 12" id="KW-0679">Respiratory chain</keyword>
<dbReference type="SUPFAM" id="SSF81514">
    <property type="entry name" value="Subunit X (non-heme 7 kDa protein) of cytochrome bc1 complex (Ubiquinol-cytochrome c reductase)"/>
    <property type="match status" value="1"/>
</dbReference>
<keyword evidence="5 12" id="KW-0812">Transmembrane</keyword>
<proteinExistence type="inferred from homology"/>
<dbReference type="PANTHER" id="PTHR12980">
    <property type="entry name" value="UBIQUINOL-CYTOCHROME C REDUCTASE COMPLEX, SUBUNIT X"/>
    <property type="match status" value="1"/>
</dbReference>
<keyword evidence="14" id="KW-1185">Reference proteome</keyword>
<accession>A0ABR2V4V2</accession>
<evidence type="ECO:0000256" key="3">
    <source>
        <dbReference type="ARBA" id="ARBA00022448"/>
    </source>
</evidence>
<evidence type="ECO:0000256" key="2">
    <source>
        <dbReference type="ARBA" id="ARBA00007856"/>
    </source>
</evidence>
<dbReference type="PANTHER" id="PTHR12980:SF0">
    <property type="entry name" value="CYTOCHROME B-C1 COMPLEX SUBUNIT 9"/>
    <property type="match status" value="1"/>
</dbReference>
<comment type="caution">
    <text evidence="13">The sequence shown here is derived from an EMBL/GenBank/DDBJ whole genome shotgun (WGS) entry which is preliminary data.</text>
</comment>
<dbReference type="InterPro" id="IPR036656">
    <property type="entry name" value="QCR9_sf"/>
</dbReference>
<keyword evidence="3 12" id="KW-0813">Transport</keyword>
<evidence type="ECO:0000256" key="9">
    <source>
        <dbReference type="ARBA" id="ARBA00023128"/>
    </source>
</evidence>
<dbReference type="Pfam" id="PF05365">
    <property type="entry name" value="UCR_UQCRX_QCR9"/>
    <property type="match status" value="1"/>
</dbReference>
<evidence type="ECO:0000256" key="11">
    <source>
        <dbReference type="ARBA" id="ARBA00044247"/>
    </source>
</evidence>
<evidence type="ECO:0000313" key="13">
    <source>
        <dbReference type="EMBL" id="KAK9421943.1"/>
    </source>
</evidence>
<protein>
    <recommendedName>
        <fullName evidence="11 12">Complex III subunit 9</fullName>
    </recommendedName>
</protein>
<evidence type="ECO:0000256" key="1">
    <source>
        <dbReference type="ARBA" id="ARBA00004434"/>
    </source>
</evidence>
<evidence type="ECO:0000313" key="14">
    <source>
        <dbReference type="Proteomes" id="UP001408356"/>
    </source>
</evidence>
<dbReference type="Gene3D" id="1.20.5.260">
    <property type="entry name" value="Cytochrome b-c1 complex subunit 9"/>
    <property type="match status" value="1"/>
</dbReference>
<comment type="function">
    <text evidence="12">Component of the ubiquinol-cytochrome c oxidoreductase, a multisubunit transmembrane complex that is part of the mitochondrial electron transport chain which drives oxidative phosphorylation. The complex plays an important role in the uptake of multiple carbon sources present in different host niches.</text>
</comment>
<evidence type="ECO:0000256" key="8">
    <source>
        <dbReference type="ARBA" id="ARBA00022989"/>
    </source>
</evidence>
<evidence type="ECO:0000256" key="12">
    <source>
        <dbReference type="RuleBase" id="RU368056"/>
    </source>
</evidence>
<comment type="subunit">
    <text evidence="12">Component of the ubiquinol-cytochrome c oxidoreductase (cytochrome b-c1 complex, complex III, CIII), a multisubunit enzyme composed of 3 respiratory subunits cytochrome b, cytochrome c1 and Rieske protein, 2 core protein subunits, and additional low-molecular weight protein subunits.</text>
</comment>
<sequence length="66" mass="7875">MAGSPVYNAFFRRNWQMLGAVFGGGFAFELFYNQGMNRLWDNMNRGRQWKDIRSRYAQNEEAEDEE</sequence>
<keyword evidence="8 12" id="KW-1133">Transmembrane helix</keyword>
<evidence type="ECO:0000256" key="6">
    <source>
        <dbReference type="ARBA" id="ARBA00022792"/>
    </source>
</evidence>
<evidence type="ECO:0000256" key="10">
    <source>
        <dbReference type="ARBA" id="ARBA00023136"/>
    </source>
</evidence>
<comment type="subcellular location">
    <subcellularLocation>
        <location evidence="1 12">Mitochondrion inner membrane</location>
        <topology evidence="1 12">Single-pass membrane protein</topology>
    </subcellularLocation>
</comment>
<name>A0ABR2V4V2_9PEZI</name>
<keyword evidence="7 12" id="KW-0249">Electron transport</keyword>
<dbReference type="Proteomes" id="UP001408356">
    <property type="component" value="Unassembled WGS sequence"/>
</dbReference>
<dbReference type="InterPro" id="IPR008027">
    <property type="entry name" value="QCR9"/>
</dbReference>
<reference evidence="13 14" key="1">
    <citation type="journal article" date="2024" name="J. Plant Pathol.">
        <title>Sequence and assembly of the genome of Seiridium unicorne, isolate CBS 538.82, causal agent of cypress canker disease.</title>
        <authorList>
            <person name="Scali E."/>
            <person name="Rocca G.D."/>
            <person name="Danti R."/>
            <person name="Garbelotto M."/>
            <person name="Barberini S."/>
            <person name="Baroncelli R."/>
            <person name="Emiliani G."/>
        </authorList>
    </citation>
    <scope>NUCLEOTIDE SEQUENCE [LARGE SCALE GENOMIC DNA]</scope>
    <source>
        <strain evidence="13 14">BM-138-508</strain>
    </source>
</reference>
<keyword evidence="9 12" id="KW-0496">Mitochondrion</keyword>
<gene>
    <name evidence="13" type="ORF">SUNI508_05243</name>
</gene>
<keyword evidence="10 12" id="KW-0472">Membrane</keyword>
<keyword evidence="6 12" id="KW-0999">Mitochondrion inner membrane</keyword>
<comment type="similarity">
    <text evidence="2 12">Belongs to the UQCR10/QCR9 family.</text>
</comment>
<feature type="transmembrane region" description="Helical" evidence="12">
    <location>
        <begin position="15"/>
        <end position="32"/>
    </location>
</feature>
<evidence type="ECO:0000256" key="5">
    <source>
        <dbReference type="ARBA" id="ARBA00022692"/>
    </source>
</evidence>